<dbReference type="Proteomes" id="UP001280581">
    <property type="component" value="Unassembled WGS sequence"/>
</dbReference>
<evidence type="ECO:0000313" key="1">
    <source>
        <dbReference type="EMBL" id="KAK3201571.1"/>
    </source>
</evidence>
<accession>A0AAN6LSZ6</accession>
<gene>
    <name evidence="1" type="ORF">GRF29_185g1372542</name>
</gene>
<keyword evidence="2" id="KW-1185">Reference proteome</keyword>
<dbReference type="AlphaFoldDB" id="A0AAN6LSZ6"/>
<protein>
    <submittedName>
        <fullName evidence="1">Uncharacterized protein</fullName>
    </submittedName>
</protein>
<organism evidence="1 2">
    <name type="scientific">Pseudopithomyces chartarum</name>
    <dbReference type="NCBI Taxonomy" id="1892770"/>
    <lineage>
        <taxon>Eukaryota</taxon>
        <taxon>Fungi</taxon>
        <taxon>Dikarya</taxon>
        <taxon>Ascomycota</taxon>
        <taxon>Pezizomycotina</taxon>
        <taxon>Dothideomycetes</taxon>
        <taxon>Pleosporomycetidae</taxon>
        <taxon>Pleosporales</taxon>
        <taxon>Massarineae</taxon>
        <taxon>Didymosphaeriaceae</taxon>
        <taxon>Pseudopithomyces</taxon>
    </lineage>
</organism>
<proteinExistence type="predicted"/>
<comment type="caution">
    <text evidence="1">The sequence shown here is derived from an EMBL/GenBank/DDBJ whole genome shotgun (WGS) entry which is preliminary data.</text>
</comment>
<evidence type="ECO:0000313" key="2">
    <source>
        <dbReference type="Proteomes" id="UP001280581"/>
    </source>
</evidence>
<name>A0AAN6LSZ6_9PLEO</name>
<reference evidence="1 2" key="1">
    <citation type="submission" date="2021-02" db="EMBL/GenBank/DDBJ databases">
        <title>Genome assembly of Pseudopithomyces chartarum.</title>
        <authorList>
            <person name="Jauregui R."/>
            <person name="Singh J."/>
            <person name="Voisey C."/>
        </authorList>
    </citation>
    <scope>NUCLEOTIDE SEQUENCE [LARGE SCALE GENOMIC DNA]</scope>
    <source>
        <strain evidence="1 2">AGR01</strain>
    </source>
</reference>
<sequence length="352" mass="39745">MFPSNSHNRNRQNAPVLSMVAPPQEDPIYGAWIEYLMVEMTEHIHRGSLDDFVPTLTPQQLSGEEDQEPLDAIPWVAPEDFRPYSEDELLQLDASWRLSQGANSYFMQVDRSIATDGSAGPGFMRHMYEFSHKNHQGRNGNQPQVLAQQVPAFLQVQAPLQVEAQAQVPPRAAQGPPQAAQVLEQADGYLQGPQNPRYSVLNYTENYMPASGLIRDSVAPHFDDFSNEALVWRVASSATGRQTNFTFADHWTILYDSIHSGLVIELNRKLEVGIDGIENKVLLRNIPENYMHDPVESQMITFSKMSMQPKINWRYCAEHLRMLSTMNLTNTYIDASGLDRLVKEAGVWTLGT</sequence>
<dbReference type="EMBL" id="WVTA01000016">
    <property type="protein sequence ID" value="KAK3201571.1"/>
    <property type="molecule type" value="Genomic_DNA"/>
</dbReference>